<dbReference type="AlphaFoldDB" id="A0A450U7Y9"/>
<proteinExistence type="predicted"/>
<accession>A0A450U7Y9</accession>
<sequence length="150" mass="17495">MFDEITNHPDLCGLLRQTCEEMGIGVKVCDELMENGDLRQDRINILKIDAYFSTKRMREPSKSIDCLIIIKTGEREFGLTLVELKAVSSARRLTPREIKPKFDTTIKEFLSKQFANIFMNPGIGISYFRLWLVTNPYDWPPMPDEKYRKN</sequence>
<name>A0A450U7Y9_9GAMM</name>
<evidence type="ECO:0000313" key="1">
    <source>
        <dbReference type="EMBL" id="VFJ87930.1"/>
    </source>
</evidence>
<gene>
    <name evidence="1" type="ORF">BECKLFY1418B_GA0070995_100846</name>
</gene>
<evidence type="ECO:0008006" key="2">
    <source>
        <dbReference type="Google" id="ProtNLM"/>
    </source>
</evidence>
<dbReference type="EMBL" id="CAADFF010000008">
    <property type="protein sequence ID" value="VFJ87930.1"/>
    <property type="molecule type" value="Genomic_DNA"/>
</dbReference>
<protein>
    <recommendedName>
        <fullName evidence="2">PD-(D/E)XK nuclease superfamily protein</fullName>
    </recommendedName>
</protein>
<organism evidence="1">
    <name type="scientific">Candidatus Kentrum sp. LFY</name>
    <dbReference type="NCBI Taxonomy" id="2126342"/>
    <lineage>
        <taxon>Bacteria</taxon>
        <taxon>Pseudomonadati</taxon>
        <taxon>Pseudomonadota</taxon>
        <taxon>Gammaproteobacteria</taxon>
        <taxon>Candidatus Kentrum</taxon>
    </lineage>
</organism>
<reference evidence="1" key="1">
    <citation type="submission" date="2019-02" db="EMBL/GenBank/DDBJ databases">
        <authorList>
            <person name="Gruber-Vodicka R. H."/>
            <person name="Seah K. B. B."/>
        </authorList>
    </citation>
    <scope>NUCLEOTIDE SEQUENCE</scope>
    <source>
        <strain evidence="1">BECK_M7</strain>
    </source>
</reference>